<feature type="compositionally biased region" description="Low complexity" evidence="2">
    <location>
        <begin position="29"/>
        <end position="44"/>
    </location>
</feature>
<feature type="region of interest" description="Disordered" evidence="2">
    <location>
        <begin position="1"/>
        <end position="53"/>
    </location>
</feature>
<feature type="compositionally biased region" description="Polar residues" evidence="2">
    <location>
        <begin position="266"/>
        <end position="286"/>
    </location>
</feature>
<keyword evidence="3" id="KW-1185">Reference proteome</keyword>
<reference evidence="4" key="1">
    <citation type="submission" date="2022-11" db="UniProtKB">
        <authorList>
            <consortium name="WormBaseParasite"/>
        </authorList>
    </citation>
    <scope>IDENTIFICATION</scope>
</reference>
<dbReference type="Proteomes" id="UP000887569">
    <property type="component" value="Unplaced"/>
</dbReference>
<dbReference type="AlphaFoldDB" id="A0A915BI65"/>
<feature type="compositionally biased region" description="Polar residues" evidence="2">
    <location>
        <begin position="1"/>
        <end position="16"/>
    </location>
</feature>
<proteinExistence type="predicted"/>
<keyword evidence="1" id="KW-0175">Coiled coil</keyword>
<evidence type="ECO:0000313" key="4">
    <source>
        <dbReference type="WBParaSite" id="PgR041_g072_t01"/>
    </source>
</evidence>
<feature type="coiled-coil region" evidence="1">
    <location>
        <begin position="60"/>
        <end position="87"/>
    </location>
</feature>
<feature type="region of interest" description="Disordered" evidence="2">
    <location>
        <begin position="262"/>
        <end position="294"/>
    </location>
</feature>
<evidence type="ECO:0000256" key="2">
    <source>
        <dbReference type="SAM" id="MobiDB-lite"/>
    </source>
</evidence>
<accession>A0A915BI65</accession>
<feature type="compositionally biased region" description="Basic residues" evidence="2">
    <location>
        <begin position="365"/>
        <end position="374"/>
    </location>
</feature>
<protein>
    <submittedName>
        <fullName evidence="4">Uncharacterized protein</fullName>
    </submittedName>
</protein>
<name>A0A915BI65_PARUN</name>
<evidence type="ECO:0000313" key="3">
    <source>
        <dbReference type="Proteomes" id="UP000887569"/>
    </source>
</evidence>
<organism evidence="3 4">
    <name type="scientific">Parascaris univalens</name>
    <name type="common">Nematode worm</name>
    <dbReference type="NCBI Taxonomy" id="6257"/>
    <lineage>
        <taxon>Eukaryota</taxon>
        <taxon>Metazoa</taxon>
        <taxon>Ecdysozoa</taxon>
        <taxon>Nematoda</taxon>
        <taxon>Chromadorea</taxon>
        <taxon>Rhabditida</taxon>
        <taxon>Spirurina</taxon>
        <taxon>Ascaridomorpha</taxon>
        <taxon>Ascaridoidea</taxon>
        <taxon>Ascarididae</taxon>
        <taxon>Parascaris</taxon>
    </lineage>
</organism>
<evidence type="ECO:0000256" key="1">
    <source>
        <dbReference type="SAM" id="Coils"/>
    </source>
</evidence>
<feature type="coiled-coil region" evidence="1">
    <location>
        <begin position="143"/>
        <end position="198"/>
    </location>
</feature>
<feature type="region of interest" description="Disordered" evidence="2">
    <location>
        <begin position="357"/>
        <end position="407"/>
    </location>
</feature>
<dbReference type="WBParaSite" id="PgR041_g072_t01">
    <property type="protein sequence ID" value="PgR041_g072_t01"/>
    <property type="gene ID" value="PgR041_g072"/>
</dbReference>
<sequence length="407" mass="46511">MGSGASSNVKEITIDQNDNKWDQYKGRRGNSSSSAKRSANSFSKRFLKSTRSASAERKRNEEILSILATTERKLHDAEEKIKNLQRELCTFELRNNELLDETIWLKQQIGQPEIPLCVRPSNDLAKGITDAERCLHEQLEKFKYELEKQQKSYEDRIAQLSKEYDQKISFIQRELLNERMANEKLNAAIDKYRKAEDRKRINDALISTSSRPSSEVIATHFYTPPPSSQDDGETMTNYLSGNSKIVDCRKLSMEDKETINADDDVNTNIPSTSVPLSFQPKTTSYNDNRRTTSSTRRTRIGNNFENIYTLTESMEPIKVMETPRSADSVRPATADTTIADMRCKESQDASTILMRGSSAPMLFKSRSRAHRLQRSHGDKIQADDDDSPSMHIQQNRTNDEFPLSSER</sequence>